<dbReference type="InterPro" id="IPR000560">
    <property type="entry name" value="His_Pase_clade-2"/>
</dbReference>
<feature type="non-terminal residue" evidence="9">
    <location>
        <position position="343"/>
    </location>
</feature>
<keyword evidence="8" id="KW-0812">Transmembrane</keyword>
<keyword evidence="5" id="KW-0378">Hydrolase</keyword>
<keyword evidence="6" id="KW-1015">Disulfide bond</keyword>
<keyword evidence="4" id="KW-0732">Signal</keyword>
<gene>
    <name evidence="9" type="ORF">g.16124</name>
</gene>
<evidence type="ECO:0000256" key="4">
    <source>
        <dbReference type="ARBA" id="ARBA00022729"/>
    </source>
</evidence>
<organism evidence="9">
    <name type="scientific">Homalodisca liturata</name>
    <dbReference type="NCBI Taxonomy" id="320908"/>
    <lineage>
        <taxon>Eukaryota</taxon>
        <taxon>Metazoa</taxon>
        <taxon>Ecdysozoa</taxon>
        <taxon>Arthropoda</taxon>
        <taxon>Hexapoda</taxon>
        <taxon>Insecta</taxon>
        <taxon>Pterygota</taxon>
        <taxon>Neoptera</taxon>
        <taxon>Paraneoptera</taxon>
        <taxon>Hemiptera</taxon>
        <taxon>Auchenorrhyncha</taxon>
        <taxon>Membracoidea</taxon>
        <taxon>Cicadellidae</taxon>
        <taxon>Cicadellinae</taxon>
        <taxon>Proconiini</taxon>
        <taxon>Homalodisca</taxon>
    </lineage>
</organism>
<name>A0A1B6J2G0_9HEMI</name>
<evidence type="ECO:0000256" key="8">
    <source>
        <dbReference type="SAM" id="Phobius"/>
    </source>
</evidence>
<evidence type="ECO:0000256" key="6">
    <source>
        <dbReference type="ARBA" id="ARBA00023157"/>
    </source>
</evidence>
<evidence type="ECO:0000256" key="5">
    <source>
        <dbReference type="ARBA" id="ARBA00022801"/>
    </source>
</evidence>
<dbReference type="AlphaFoldDB" id="A0A1B6J2G0"/>
<evidence type="ECO:0000256" key="3">
    <source>
        <dbReference type="ARBA" id="ARBA00012646"/>
    </source>
</evidence>
<comment type="similarity">
    <text evidence="2">Belongs to the histidine acid phosphatase family.</text>
</comment>
<reference evidence="9" key="1">
    <citation type="submission" date="2015-11" db="EMBL/GenBank/DDBJ databases">
        <title>De novo transcriptome assembly of four potential Pierce s Disease insect vectors from Arizona vineyards.</title>
        <authorList>
            <person name="Tassone E.E."/>
        </authorList>
    </citation>
    <scope>NUCLEOTIDE SEQUENCE</scope>
</reference>
<comment type="catalytic activity">
    <reaction evidence="1">
        <text>a phosphate monoester + H2O = an alcohol + phosphate</text>
        <dbReference type="Rhea" id="RHEA:15017"/>
        <dbReference type="ChEBI" id="CHEBI:15377"/>
        <dbReference type="ChEBI" id="CHEBI:30879"/>
        <dbReference type="ChEBI" id="CHEBI:43474"/>
        <dbReference type="ChEBI" id="CHEBI:67140"/>
        <dbReference type="EC" id="3.1.3.2"/>
    </reaction>
</comment>
<dbReference type="InterPro" id="IPR029033">
    <property type="entry name" value="His_PPase_superfam"/>
</dbReference>
<accession>A0A1B6J2G0</accession>
<proteinExistence type="inferred from homology"/>
<keyword evidence="8" id="KW-0472">Membrane</keyword>
<evidence type="ECO:0000256" key="1">
    <source>
        <dbReference type="ARBA" id="ARBA00000032"/>
    </source>
</evidence>
<dbReference type="Gene3D" id="3.40.50.1240">
    <property type="entry name" value="Phosphoglycerate mutase-like"/>
    <property type="match status" value="2"/>
</dbReference>
<protein>
    <recommendedName>
        <fullName evidence="3">acid phosphatase</fullName>
        <ecNumber evidence="3">3.1.3.2</ecNumber>
    </recommendedName>
</protein>
<sequence>MINELIASKNCRVCGLAIVIAVSTSVSVYLLTNQLFDKSDSHVITTDLFAGANVIGSRASNSLQFVTIFTQHGNSAPYVTYDNYLYNVNDTRVWPNGPNQLTQIGKVQMYDLGVKVRSLYNGFLSQNFKKELKATSTTKDQTLMSAALFLAGLYPPQGYDLWDRKVLWQPIPVFPNDKDHSNDNEGLVLPEWTKSLYPEPTRNLVAKMTRAYSGESVTAIRLFQGLLFQDMVRQMLIRRKGSVSEKRLFYHSGHDSTLYGLFRILDLDKEDFMLPKAGSALIFELHLDAETGQYYVQVLYIDRMSPDLEPMDISIPGCDLPCEFHVFLDITEKYYNITDYNSE</sequence>
<dbReference type="CDD" id="cd07061">
    <property type="entry name" value="HP_HAP_like"/>
    <property type="match status" value="1"/>
</dbReference>
<dbReference type="PANTHER" id="PTHR11567">
    <property type="entry name" value="ACID PHOSPHATASE-RELATED"/>
    <property type="match status" value="1"/>
</dbReference>
<feature type="transmembrane region" description="Helical" evidence="8">
    <location>
        <begin position="12"/>
        <end position="31"/>
    </location>
</feature>
<dbReference type="EMBL" id="GECU01014335">
    <property type="protein sequence ID" value="JAS93371.1"/>
    <property type="molecule type" value="Transcribed_RNA"/>
</dbReference>
<dbReference type="PANTHER" id="PTHR11567:SF211">
    <property type="entry name" value="PROSTATIC ACID PHOSPHATASE"/>
    <property type="match status" value="1"/>
</dbReference>
<evidence type="ECO:0000313" key="9">
    <source>
        <dbReference type="EMBL" id="JAS93371.1"/>
    </source>
</evidence>
<dbReference type="EC" id="3.1.3.2" evidence="3"/>
<keyword evidence="8" id="KW-1133">Transmembrane helix</keyword>
<dbReference type="InterPro" id="IPR050645">
    <property type="entry name" value="Histidine_acid_phosphatase"/>
</dbReference>
<dbReference type="Pfam" id="PF00328">
    <property type="entry name" value="His_Phos_2"/>
    <property type="match status" value="1"/>
</dbReference>
<dbReference type="GO" id="GO:0003993">
    <property type="term" value="F:acid phosphatase activity"/>
    <property type="evidence" value="ECO:0007669"/>
    <property type="project" value="UniProtKB-EC"/>
</dbReference>
<evidence type="ECO:0000256" key="2">
    <source>
        <dbReference type="ARBA" id="ARBA00005375"/>
    </source>
</evidence>
<dbReference type="SUPFAM" id="SSF53254">
    <property type="entry name" value="Phosphoglycerate mutase-like"/>
    <property type="match status" value="1"/>
</dbReference>
<evidence type="ECO:0000256" key="7">
    <source>
        <dbReference type="ARBA" id="ARBA00023180"/>
    </source>
</evidence>
<keyword evidence="7" id="KW-0325">Glycoprotein</keyword>